<dbReference type="OMA" id="TCKVTID"/>
<dbReference type="GeneID" id="39746159"/>
<reference evidence="2" key="1">
    <citation type="submission" date="2017-04" db="EMBL/GenBank/DDBJ databases">
        <title>Plasmodium gonderi genome.</title>
        <authorList>
            <person name="Arisue N."/>
            <person name="Honma H."/>
            <person name="Kawai S."/>
            <person name="Tougan T."/>
            <person name="Tanabe K."/>
            <person name="Horii T."/>
        </authorList>
    </citation>
    <scope>NUCLEOTIDE SEQUENCE [LARGE SCALE GENOMIC DNA]</scope>
    <source>
        <strain evidence="2">ATCC 30045</strain>
    </source>
</reference>
<dbReference type="RefSeq" id="XP_028542037.1">
    <property type="nucleotide sequence ID" value="XM_028686236.1"/>
</dbReference>
<keyword evidence="2" id="KW-1185">Reference proteome</keyword>
<proteinExistence type="predicted"/>
<dbReference type="AlphaFoldDB" id="A0A1Y1JCP2"/>
<evidence type="ECO:0000313" key="1">
    <source>
        <dbReference type="EMBL" id="GAW79448.1"/>
    </source>
</evidence>
<accession>A0A1Y1JCP2</accession>
<evidence type="ECO:0000313" key="2">
    <source>
        <dbReference type="Proteomes" id="UP000195521"/>
    </source>
</evidence>
<name>A0A1Y1JCP2_PLAGO</name>
<organism evidence="1 2">
    <name type="scientific">Plasmodium gonderi</name>
    <dbReference type="NCBI Taxonomy" id="77519"/>
    <lineage>
        <taxon>Eukaryota</taxon>
        <taxon>Sar</taxon>
        <taxon>Alveolata</taxon>
        <taxon>Apicomplexa</taxon>
        <taxon>Aconoidasida</taxon>
        <taxon>Haemosporida</taxon>
        <taxon>Plasmodiidae</taxon>
        <taxon>Plasmodium</taxon>
        <taxon>Plasmodium (Plasmodium)</taxon>
    </lineage>
</organism>
<dbReference type="OrthoDB" id="372290at2759"/>
<protein>
    <submittedName>
        <fullName evidence="1">Uncharacterized protein</fullName>
    </submittedName>
</protein>
<gene>
    <name evidence="1" type="ORF">PGO_040480</name>
</gene>
<dbReference type="EMBL" id="BDQF01000004">
    <property type="protein sequence ID" value="GAW79448.1"/>
    <property type="molecule type" value="Genomic_DNA"/>
</dbReference>
<sequence length="207" mass="24416">MAKNSIRNREKKKKNVTLETVQREYKTVLQKKSTDIYITSEKPLKIYYDRILKILNNGKKQVEHVIEGENKIANIFEGPSKEEEEVHVHAVGRNILRASYLLQDVVNYYCEFLKNIPHTSKQNRNKNDMDVFSFIDITVESNTLLMNDTVITNTYTVKDEFLQDEYDSIIALAKEPYDFKNHEYMERSKERRITGIVISIKKKPFNM</sequence>
<comment type="caution">
    <text evidence="1">The sequence shown here is derived from an EMBL/GenBank/DDBJ whole genome shotgun (WGS) entry which is preliminary data.</text>
</comment>
<dbReference type="Proteomes" id="UP000195521">
    <property type="component" value="Unassembled WGS sequence"/>
</dbReference>